<accession>E9IYC5</accession>
<proteinExistence type="predicted"/>
<sequence length="66" mass="7608">MRKEIWATLYHKFSIDTSHAADIFKAVQPICEELSSDEFFTRCIGGFTQNCNKSFKSFTIWSIAPI</sequence>
<feature type="non-terminal residue" evidence="1">
    <location>
        <position position="66"/>
    </location>
</feature>
<dbReference type="HOGENOM" id="CLU_2834375_0_0_1"/>
<organism>
    <name type="scientific">Solenopsis invicta</name>
    <name type="common">Red imported fire ant</name>
    <name type="synonym">Solenopsis wagneri</name>
    <dbReference type="NCBI Taxonomy" id="13686"/>
    <lineage>
        <taxon>Eukaryota</taxon>
        <taxon>Metazoa</taxon>
        <taxon>Ecdysozoa</taxon>
        <taxon>Arthropoda</taxon>
        <taxon>Hexapoda</taxon>
        <taxon>Insecta</taxon>
        <taxon>Pterygota</taxon>
        <taxon>Neoptera</taxon>
        <taxon>Endopterygota</taxon>
        <taxon>Hymenoptera</taxon>
        <taxon>Apocrita</taxon>
        <taxon>Aculeata</taxon>
        <taxon>Formicoidea</taxon>
        <taxon>Formicidae</taxon>
        <taxon>Myrmicinae</taxon>
        <taxon>Solenopsis</taxon>
    </lineage>
</organism>
<protein>
    <submittedName>
        <fullName evidence="1">Uncharacterized protein</fullName>
    </submittedName>
</protein>
<reference evidence="1" key="1">
    <citation type="journal article" date="2011" name="Proc. Natl. Acad. Sci. U.S.A.">
        <title>The genome of the fire ant Solenopsis invicta.</title>
        <authorList>
            <person name="Wurm Y."/>
            <person name="Wang J."/>
            <person name="Riba-Grognuz O."/>
            <person name="Corona M."/>
            <person name="Nygaard S."/>
            <person name="Hunt B.G."/>
            <person name="Ingram K.K."/>
            <person name="Falquet L."/>
            <person name="Nipitwattanaphon M."/>
            <person name="Gotzek D."/>
            <person name="Dijkstra M.B."/>
            <person name="Oettler J."/>
            <person name="Comtesse F."/>
            <person name="Shih C.J."/>
            <person name="Wu W.J."/>
            <person name="Yang C.C."/>
            <person name="Thomas J."/>
            <person name="Beaudoing E."/>
            <person name="Pradervand S."/>
            <person name="Flegel V."/>
            <person name="Cook E.D."/>
            <person name="Fabbretti R."/>
            <person name="Stockinger H."/>
            <person name="Long L."/>
            <person name="Farmerie W.G."/>
            <person name="Oakey J."/>
            <person name="Boomsma J.J."/>
            <person name="Pamilo P."/>
            <person name="Yi S.V."/>
            <person name="Heinze J."/>
            <person name="Goodisman M.A."/>
            <person name="Farinelli L."/>
            <person name="Harshman K."/>
            <person name="Hulo N."/>
            <person name="Cerutti L."/>
            <person name="Xenarios I."/>
            <person name="Shoemaker D."/>
            <person name="Keller L."/>
        </authorList>
    </citation>
    <scope>NUCLEOTIDE SEQUENCE [LARGE SCALE GENOMIC DNA]</scope>
</reference>
<evidence type="ECO:0000313" key="1">
    <source>
        <dbReference type="EMBL" id="EFZ14428.1"/>
    </source>
</evidence>
<dbReference type="AlphaFoldDB" id="E9IYC5"/>
<dbReference type="EMBL" id="GL766991">
    <property type="protein sequence ID" value="EFZ14428.1"/>
    <property type="molecule type" value="Genomic_DNA"/>
</dbReference>
<gene>
    <name evidence="1" type="ORF">SINV_02123</name>
</gene>
<name>E9IYC5_SOLIN</name>